<feature type="domain" description="Gfo/Idh/MocA-like oxidoreductase N-terminal" evidence="1">
    <location>
        <begin position="49"/>
        <end position="167"/>
    </location>
</feature>
<keyword evidence="4" id="KW-1185">Reference proteome</keyword>
<dbReference type="EMBL" id="CP149822">
    <property type="protein sequence ID" value="WZN39092.1"/>
    <property type="molecule type" value="Genomic_DNA"/>
</dbReference>
<dbReference type="PANTHER" id="PTHR43818">
    <property type="entry name" value="BCDNA.GH03377"/>
    <property type="match status" value="1"/>
</dbReference>
<evidence type="ECO:0000313" key="3">
    <source>
        <dbReference type="EMBL" id="WZN39092.1"/>
    </source>
</evidence>
<dbReference type="InterPro" id="IPR050463">
    <property type="entry name" value="Gfo/Idh/MocA_oxidrdct_glycsds"/>
</dbReference>
<reference evidence="4" key="1">
    <citation type="submission" date="2024-03" db="EMBL/GenBank/DDBJ databases">
        <title>Chitinophaga horti sp. nov., isolated from garden soil.</title>
        <authorList>
            <person name="Lee D.S."/>
            <person name="Han D.M."/>
            <person name="Baek J.H."/>
            <person name="Choi D.G."/>
            <person name="Jeon J.H."/>
            <person name="Jeon C.O."/>
        </authorList>
    </citation>
    <scope>NUCLEOTIDE SEQUENCE [LARGE SCALE GENOMIC DNA]</scope>
    <source>
        <strain evidence="4">GPA1</strain>
    </source>
</reference>
<dbReference type="Pfam" id="PF01408">
    <property type="entry name" value="GFO_IDH_MocA"/>
    <property type="match status" value="1"/>
</dbReference>
<protein>
    <submittedName>
        <fullName evidence="3">Gfo/Idh/MocA family oxidoreductase</fullName>
    </submittedName>
</protein>
<dbReference type="Proteomes" id="UP001485459">
    <property type="component" value="Chromosome"/>
</dbReference>
<organism evidence="3 4">
    <name type="scientific">Chitinophaga pollutisoli</name>
    <dbReference type="NCBI Taxonomy" id="3133966"/>
    <lineage>
        <taxon>Bacteria</taxon>
        <taxon>Pseudomonadati</taxon>
        <taxon>Bacteroidota</taxon>
        <taxon>Chitinophagia</taxon>
        <taxon>Chitinophagales</taxon>
        <taxon>Chitinophagaceae</taxon>
        <taxon>Chitinophaga</taxon>
    </lineage>
</organism>
<gene>
    <name evidence="3" type="ORF">WJU16_13875</name>
</gene>
<dbReference type="InterPro" id="IPR006311">
    <property type="entry name" value="TAT_signal"/>
</dbReference>
<proteinExistence type="predicted"/>
<sequence>MVQGKNNKRNQISRRSFLTNSATAAAGFMIVPRHVLGGPGYTAPSDRLRVAGIGVGGKGESDLSEISKGPADVTVLCDVHDSRAAGSVKRFPKAKYYRDYREMLDKEHKNIDAVTVSSPDHNHAVQAMAAMQLGKHVYVQKPLTHDIYEARMLTQAAKKYKVVTQMGNQGASGDGVRQLMEWYQAGLIGDVHTVYCWTNRPVWPQGIPWPTTPGTMPADLDWNLWLGTAPQKDFVDKLVPFNWRGWWDYGTGALGDMGCHIVEPPFRVLDLGYPVSAEASVGSVYVDEFKQGYFPESCPPSSHVIMTFETKRGPLKLHWMDGGIQPARPEELGPNERMGDGGNGAIFVGSKGKMMCGTYGMYPSLLPSTRNKEVDVKQTIARVPEGHYVQWVNACIAGYGKKQLSAPFEIAGPLTETILMGNLAIRSYDVRKPKADGKGFDYPGRYIKLLWDGPNMKITNFDEANQFVKRTYRNGWSLGK</sequence>
<feature type="domain" description="Gfo/Idh/MocA-like oxidoreductase bacterial type C-terminal" evidence="2">
    <location>
        <begin position="213"/>
        <end position="269"/>
    </location>
</feature>
<evidence type="ECO:0000313" key="4">
    <source>
        <dbReference type="Proteomes" id="UP001485459"/>
    </source>
</evidence>
<accession>A0ABZ2YH44</accession>
<dbReference type="SUPFAM" id="SSF51735">
    <property type="entry name" value="NAD(P)-binding Rossmann-fold domains"/>
    <property type="match status" value="1"/>
</dbReference>
<dbReference type="PANTHER" id="PTHR43818:SF10">
    <property type="entry name" value="NADH-DEPENDENT DEHYDROGENASE-RELATED"/>
    <property type="match status" value="1"/>
</dbReference>
<dbReference type="Pfam" id="PF19051">
    <property type="entry name" value="GFO_IDH_MocA_C2"/>
    <property type="match status" value="1"/>
</dbReference>
<evidence type="ECO:0000259" key="2">
    <source>
        <dbReference type="Pfam" id="PF19051"/>
    </source>
</evidence>
<dbReference type="SUPFAM" id="SSF55347">
    <property type="entry name" value="Glyceraldehyde-3-phosphate dehydrogenase-like, C-terminal domain"/>
    <property type="match status" value="1"/>
</dbReference>
<dbReference type="RefSeq" id="WP_341834097.1">
    <property type="nucleotide sequence ID" value="NZ_CP149822.1"/>
</dbReference>
<dbReference type="Gene3D" id="3.30.360.10">
    <property type="entry name" value="Dihydrodipicolinate Reductase, domain 2"/>
    <property type="match status" value="1"/>
</dbReference>
<dbReference type="InterPro" id="IPR043906">
    <property type="entry name" value="Gfo/Idh/MocA_OxRdtase_bact_C"/>
</dbReference>
<evidence type="ECO:0000259" key="1">
    <source>
        <dbReference type="Pfam" id="PF01408"/>
    </source>
</evidence>
<name>A0ABZ2YH44_9BACT</name>
<dbReference type="PROSITE" id="PS51318">
    <property type="entry name" value="TAT"/>
    <property type="match status" value="1"/>
</dbReference>
<dbReference type="InterPro" id="IPR000683">
    <property type="entry name" value="Gfo/Idh/MocA-like_OxRdtase_N"/>
</dbReference>
<dbReference type="InterPro" id="IPR036291">
    <property type="entry name" value="NAD(P)-bd_dom_sf"/>
</dbReference>
<dbReference type="Gene3D" id="3.40.50.720">
    <property type="entry name" value="NAD(P)-binding Rossmann-like Domain"/>
    <property type="match status" value="1"/>
</dbReference>